<feature type="domain" description="Putative auto-transporter adhesin head GIN" evidence="2">
    <location>
        <begin position="44"/>
        <end position="186"/>
    </location>
</feature>
<sequence length="213" mass="22860">MKNSIKNLFAAALTIVALSSTNLVANATEINANYTALTKVKNINKIVVSGNVNVILVQDAKESVEVYDKYYAKNALVQQQGGELRISSFNKETLTVIAHVNNLSSIEASNTSTVTTAGKFNLLNLSVVLKDQASASINANTVSLFTKVNDGANLKLAGTTEDHTAVMGTLAKLKMDDFTAQNTNISTLPKQVLASNSTSRYDDLQADLLEKLF</sequence>
<dbReference type="InterPro" id="IPR021255">
    <property type="entry name" value="DUF2807"/>
</dbReference>
<protein>
    <submittedName>
        <fullName evidence="3">DUF2807 domain-containing protein</fullName>
    </submittedName>
</protein>
<evidence type="ECO:0000259" key="2">
    <source>
        <dbReference type="Pfam" id="PF10988"/>
    </source>
</evidence>
<keyword evidence="1" id="KW-0732">Signal</keyword>
<evidence type="ECO:0000313" key="4">
    <source>
        <dbReference type="Proteomes" id="UP000652755"/>
    </source>
</evidence>
<comment type="caution">
    <text evidence="3">The sequence shown here is derived from an EMBL/GenBank/DDBJ whole genome shotgun (WGS) entry which is preliminary data.</text>
</comment>
<feature type="chain" id="PRO_5047445228" evidence="1">
    <location>
        <begin position="26"/>
        <end position="213"/>
    </location>
</feature>
<dbReference type="Gene3D" id="2.160.20.120">
    <property type="match status" value="1"/>
</dbReference>
<dbReference type="EMBL" id="JACRYL010000013">
    <property type="protein sequence ID" value="MBC6111725.1"/>
    <property type="molecule type" value="Genomic_DNA"/>
</dbReference>
<evidence type="ECO:0000256" key="1">
    <source>
        <dbReference type="SAM" id="SignalP"/>
    </source>
</evidence>
<feature type="signal peptide" evidence="1">
    <location>
        <begin position="1"/>
        <end position="25"/>
    </location>
</feature>
<accession>A0ABR7KV68</accession>
<gene>
    <name evidence="3" type="ORF">H7U22_14970</name>
</gene>
<keyword evidence="4" id="KW-1185">Reference proteome</keyword>
<organism evidence="3 4">
    <name type="scientific">Pedobacter fastidiosus</name>
    <dbReference type="NCBI Taxonomy" id="2765361"/>
    <lineage>
        <taxon>Bacteria</taxon>
        <taxon>Pseudomonadati</taxon>
        <taxon>Bacteroidota</taxon>
        <taxon>Sphingobacteriia</taxon>
        <taxon>Sphingobacteriales</taxon>
        <taxon>Sphingobacteriaceae</taxon>
        <taxon>Pedobacter</taxon>
    </lineage>
</organism>
<dbReference type="RefSeq" id="WP_187072160.1">
    <property type="nucleotide sequence ID" value="NZ_JACRYL010000013.1"/>
</dbReference>
<name>A0ABR7KV68_9SPHI</name>
<dbReference type="Pfam" id="PF10988">
    <property type="entry name" value="DUF2807"/>
    <property type="match status" value="1"/>
</dbReference>
<dbReference type="Proteomes" id="UP000652755">
    <property type="component" value="Unassembled WGS sequence"/>
</dbReference>
<reference evidence="3 4" key="1">
    <citation type="submission" date="2020-08" db="EMBL/GenBank/DDBJ databases">
        <authorList>
            <person name="Sun Q."/>
            <person name="Inoue M."/>
        </authorList>
    </citation>
    <scope>NUCLEOTIDE SEQUENCE [LARGE SCALE GENOMIC DNA]</scope>
    <source>
        <strain evidence="3 4">CCM 8938</strain>
    </source>
</reference>
<evidence type="ECO:0000313" key="3">
    <source>
        <dbReference type="EMBL" id="MBC6111725.1"/>
    </source>
</evidence>
<proteinExistence type="predicted"/>